<name>A0ACB8BAS4_9AGAM</name>
<proteinExistence type="predicted"/>
<protein>
    <submittedName>
        <fullName evidence="1">Sec1-like protein</fullName>
    </submittedName>
</protein>
<evidence type="ECO:0000313" key="2">
    <source>
        <dbReference type="Proteomes" id="UP000790709"/>
    </source>
</evidence>
<sequence>MAAASTSPSDAQTSSGLGRESEPSLDVELLKEIGKKALIDALNSVNGAKTLVLDPTLAGPLGLVTEVALLKHHGVDKMFWLEPGPLSSTTSNIVYLCRPLIKYVKILADQIKRHAKESLKHRYTLFLVPRTSTLVTRILEEEGVLGDVTISSYNLQFIPIAEDVVSLESDNAFKEIWVDGDETVIYNSALALDTLQKLYGPFPRIVGKGDHASRLATLLTKPLPEQALSTTNIPPPAAPFDSLIILDRQVDMITPLLTQLTYEGLIDELIGLRNSQVELPLSLLTPPAAPNPANPAALPSTSAAAVIPVNNEKMKKHHLTAATDPLFAELRDLNFSSVGKSLNKVAHRLDEDYKARFQAKTPAQLRDFVGKLGGLQTEHQALRLHTGLSEMLVPVTRTDVFNKSLEIQQNLLASYEVSNQISAIEDLIAQGADMQVVVRLLCLASITAGGIKAKSLESAKRELLQAYGYNYLPLLLSLSAPPLSILLPNPLPVSTVPSVAASKYPFTTLRKSLRLLIDDNPEALDEVENDISFVYSGYAPISIRLIQCVAQKNGVISNPAEKNVTDDGDAKGKGSAKKLYAHPILGWKGFEDVLAAIPGKTFDIVQKVPGGDTAPSVTSLLRPHEQTTTTIVFFLGGCTYTEIAALRWVSRQNRGRKFLIATTGIVSGGSLIQSIAGVSKKGPGSKDTSIYSLSTRLTLLIQYHTSALEQMAPRAESKTESEKPARKTKSSAGSGGRKKLSAFNKFMQSEMARLKETEPDMAHQERFKLATANWKTAKENPRATA</sequence>
<dbReference type="Proteomes" id="UP000790709">
    <property type="component" value="Unassembled WGS sequence"/>
</dbReference>
<evidence type="ECO:0000313" key="1">
    <source>
        <dbReference type="EMBL" id="KAH7922796.1"/>
    </source>
</evidence>
<organism evidence="1 2">
    <name type="scientific">Leucogyrophana mollusca</name>
    <dbReference type="NCBI Taxonomy" id="85980"/>
    <lineage>
        <taxon>Eukaryota</taxon>
        <taxon>Fungi</taxon>
        <taxon>Dikarya</taxon>
        <taxon>Basidiomycota</taxon>
        <taxon>Agaricomycotina</taxon>
        <taxon>Agaricomycetes</taxon>
        <taxon>Agaricomycetidae</taxon>
        <taxon>Boletales</taxon>
        <taxon>Boletales incertae sedis</taxon>
        <taxon>Leucogyrophana</taxon>
    </lineage>
</organism>
<keyword evidence="2" id="KW-1185">Reference proteome</keyword>
<dbReference type="EMBL" id="MU266472">
    <property type="protein sequence ID" value="KAH7922796.1"/>
    <property type="molecule type" value="Genomic_DNA"/>
</dbReference>
<reference evidence="1" key="1">
    <citation type="journal article" date="2021" name="New Phytol.">
        <title>Evolutionary innovations through gain and loss of genes in the ectomycorrhizal Boletales.</title>
        <authorList>
            <person name="Wu G."/>
            <person name="Miyauchi S."/>
            <person name="Morin E."/>
            <person name="Kuo A."/>
            <person name="Drula E."/>
            <person name="Varga T."/>
            <person name="Kohler A."/>
            <person name="Feng B."/>
            <person name="Cao Y."/>
            <person name="Lipzen A."/>
            <person name="Daum C."/>
            <person name="Hundley H."/>
            <person name="Pangilinan J."/>
            <person name="Johnson J."/>
            <person name="Barry K."/>
            <person name="LaButti K."/>
            <person name="Ng V."/>
            <person name="Ahrendt S."/>
            <person name="Min B."/>
            <person name="Choi I.G."/>
            <person name="Park H."/>
            <person name="Plett J.M."/>
            <person name="Magnuson J."/>
            <person name="Spatafora J.W."/>
            <person name="Nagy L.G."/>
            <person name="Henrissat B."/>
            <person name="Grigoriev I.V."/>
            <person name="Yang Z.L."/>
            <person name="Xu J."/>
            <person name="Martin F.M."/>
        </authorList>
    </citation>
    <scope>NUCLEOTIDE SEQUENCE</scope>
    <source>
        <strain evidence="1">KUC20120723A-06</strain>
    </source>
</reference>
<accession>A0ACB8BAS4</accession>
<comment type="caution">
    <text evidence="1">The sequence shown here is derived from an EMBL/GenBank/DDBJ whole genome shotgun (WGS) entry which is preliminary data.</text>
</comment>
<gene>
    <name evidence="1" type="ORF">BV22DRAFT_1113708</name>
</gene>